<gene>
    <name evidence="14" type="ORF">CAL22_15460</name>
</gene>
<dbReference type="InterPro" id="IPR006108">
    <property type="entry name" value="3HC_DH_C"/>
</dbReference>
<evidence type="ECO:0000256" key="2">
    <source>
        <dbReference type="ARBA" id="ARBA00007005"/>
    </source>
</evidence>
<keyword evidence="4" id="KW-0442">Lipid degradation</keyword>
<dbReference type="UniPathway" id="UPA00659"/>
<dbReference type="InterPro" id="IPR006176">
    <property type="entry name" value="3-OHacyl-CoA_DH_NAD-bd"/>
</dbReference>
<feature type="region of interest" description="Disordered" evidence="11">
    <location>
        <begin position="630"/>
        <end position="661"/>
    </location>
</feature>
<feature type="domain" description="3-hydroxyacyl-CoA dehydrogenase C-terminal" evidence="12">
    <location>
        <begin position="480"/>
        <end position="569"/>
    </location>
</feature>
<keyword evidence="15" id="KW-1185">Reference proteome</keyword>
<name>A0A261VCF1_9BORD</name>
<dbReference type="InterPro" id="IPR036291">
    <property type="entry name" value="NAD(P)-bd_dom_sf"/>
</dbReference>
<dbReference type="SUPFAM" id="SSF51735">
    <property type="entry name" value="NAD(P)-binding Rossmann-fold domains"/>
    <property type="match status" value="1"/>
</dbReference>
<organism evidence="14 15">
    <name type="scientific">Bordetella genomosp. 12</name>
    <dbReference type="NCBI Taxonomy" id="463035"/>
    <lineage>
        <taxon>Bacteria</taxon>
        <taxon>Pseudomonadati</taxon>
        <taxon>Pseudomonadota</taxon>
        <taxon>Betaproteobacteria</taxon>
        <taxon>Burkholderiales</taxon>
        <taxon>Alcaligenaceae</taxon>
        <taxon>Bordetella</taxon>
    </lineage>
</organism>
<dbReference type="InterPro" id="IPR013328">
    <property type="entry name" value="6PGD_dom2"/>
</dbReference>
<dbReference type="AlphaFoldDB" id="A0A261VCF1"/>
<sequence>MSAATHWLHWRLERESNGLAWLVLDRAGSSVNALSADVMAELSQVLDHLDAAAPAGLIIRSAKPGGFVVGADIDEFAHLATPDDARALVERGWNLFARLARVRYPTLALIHGQCLGGGLELALACRYRLVADDPATALALPEVMLGIFPGWGGMLRLPALIGAPAALDMMLTGRRIDARRAVTLGLADARVPQRLLLQAARQTVLSGRKPRRAGGVAGLTNRWPLRGIIAARARKTIAAKDPQGHYPAPAAIVDIWERHHGNALLAAPLLARIIQSPTARNLLRVFRLQERLKANARGEAGIQHVHVIGAGVMGADIAAWCAYKGLRVTLQDVSMERIAPAIQRAGALFSRRLKDRRAARAAFDRLIPDPRGDGIPGADLVIEAISEQVQAKQALYRQVEPRLKTGALLATNTSSLSLATLREGLADPLRLVGVHFFNPVAKMPLVEVIGAAGNEAAQARACAFVGQLGKLPLPVRDAPGFLVNAVLAPYMLEAMRCVDEGLLPETIDAAMTKFGMPMGPLELADTVGLDIVLAAGKPLSAQAEPPNCLAERVARGDLGRKTGRGFYRWQEDKPQRGTPGQAAPGLSQRLIDPLIDRTQALVDNGVVADAELADAGVIFGTGFAPFTGGPLHYRQSQTGDSSRPIASPQHEEINTPGDYPT</sequence>
<comment type="caution">
    <text evidence="14">The sequence shown here is derived from an EMBL/GenBank/DDBJ whole genome shotgun (WGS) entry which is preliminary data.</text>
</comment>
<protein>
    <submittedName>
        <fullName evidence="14">Enoyl-CoA hydratase</fullName>
    </submittedName>
</protein>
<evidence type="ECO:0000256" key="5">
    <source>
        <dbReference type="ARBA" id="ARBA00023002"/>
    </source>
</evidence>
<dbReference type="GO" id="GO:0016509">
    <property type="term" value="F:long-chain (3S)-3-hydroxyacyl-CoA dehydrogenase (NAD+) activity"/>
    <property type="evidence" value="ECO:0007669"/>
    <property type="project" value="TreeGrafter"/>
</dbReference>
<evidence type="ECO:0000256" key="1">
    <source>
        <dbReference type="ARBA" id="ARBA00005005"/>
    </source>
</evidence>
<evidence type="ECO:0000256" key="3">
    <source>
        <dbReference type="ARBA" id="ARBA00022832"/>
    </source>
</evidence>
<evidence type="ECO:0000256" key="4">
    <source>
        <dbReference type="ARBA" id="ARBA00022963"/>
    </source>
</evidence>
<dbReference type="GO" id="GO:0006635">
    <property type="term" value="P:fatty acid beta-oxidation"/>
    <property type="evidence" value="ECO:0007669"/>
    <property type="project" value="UniProtKB-UniPathway"/>
</dbReference>
<keyword evidence="8" id="KW-0456">Lyase</keyword>
<dbReference type="InterPro" id="IPR008927">
    <property type="entry name" value="6-PGluconate_DH-like_C_sf"/>
</dbReference>
<dbReference type="GO" id="GO:0070403">
    <property type="term" value="F:NAD+ binding"/>
    <property type="evidence" value="ECO:0007669"/>
    <property type="project" value="InterPro"/>
</dbReference>
<evidence type="ECO:0000256" key="9">
    <source>
        <dbReference type="ARBA" id="ARBA00023268"/>
    </source>
</evidence>
<keyword evidence="9" id="KW-0511">Multifunctional enzyme</keyword>
<reference evidence="15" key="1">
    <citation type="submission" date="2017-05" db="EMBL/GenBank/DDBJ databases">
        <title>Complete and WGS of Bordetella genogroups.</title>
        <authorList>
            <person name="Spilker T."/>
            <person name="Lipuma J."/>
        </authorList>
    </citation>
    <scope>NUCLEOTIDE SEQUENCE [LARGE SCALE GENOMIC DNA]</scope>
    <source>
        <strain evidence="15">AU6712</strain>
    </source>
</reference>
<dbReference type="CDD" id="cd06558">
    <property type="entry name" value="crotonase-like"/>
    <property type="match status" value="1"/>
</dbReference>
<evidence type="ECO:0000256" key="11">
    <source>
        <dbReference type="SAM" id="MobiDB-lite"/>
    </source>
</evidence>
<dbReference type="Pfam" id="PF02737">
    <property type="entry name" value="3HCDH_N"/>
    <property type="match status" value="1"/>
</dbReference>
<dbReference type="PANTHER" id="PTHR43612">
    <property type="entry name" value="TRIFUNCTIONAL ENZYME SUBUNIT ALPHA"/>
    <property type="match status" value="1"/>
</dbReference>
<dbReference type="Gene3D" id="3.90.226.10">
    <property type="entry name" value="2-enoyl-CoA Hydratase, Chain A, domain 1"/>
    <property type="match status" value="1"/>
</dbReference>
<dbReference type="PANTHER" id="PTHR43612:SF3">
    <property type="entry name" value="TRIFUNCTIONAL ENZYME SUBUNIT ALPHA, MITOCHONDRIAL"/>
    <property type="match status" value="1"/>
</dbReference>
<keyword evidence="5" id="KW-0560">Oxidoreductase</keyword>
<evidence type="ECO:0000256" key="7">
    <source>
        <dbReference type="ARBA" id="ARBA00023098"/>
    </source>
</evidence>
<dbReference type="InterPro" id="IPR029045">
    <property type="entry name" value="ClpP/crotonase-like_dom_sf"/>
</dbReference>
<evidence type="ECO:0000256" key="10">
    <source>
        <dbReference type="ARBA" id="ARBA00049556"/>
    </source>
</evidence>
<dbReference type="SUPFAM" id="SSF52096">
    <property type="entry name" value="ClpP/crotonase"/>
    <property type="match status" value="1"/>
</dbReference>
<dbReference type="InterPro" id="IPR050136">
    <property type="entry name" value="FA_oxidation_alpha_subunit"/>
</dbReference>
<dbReference type="OrthoDB" id="5287258at2"/>
<keyword evidence="3" id="KW-0276">Fatty acid metabolism</keyword>
<comment type="pathway">
    <text evidence="1">Lipid metabolism; fatty acid beta-oxidation.</text>
</comment>
<dbReference type="EMBL" id="NEVU01000003">
    <property type="protein sequence ID" value="OZI71250.1"/>
    <property type="molecule type" value="Genomic_DNA"/>
</dbReference>
<keyword evidence="6" id="KW-0520">NAD</keyword>
<accession>A0A261VCF1</accession>
<dbReference type="Proteomes" id="UP000216429">
    <property type="component" value="Unassembled WGS sequence"/>
</dbReference>
<keyword evidence="7" id="KW-0443">Lipid metabolism</keyword>
<evidence type="ECO:0000313" key="15">
    <source>
        <dbReference type="Proteomes" id="UP000216429"/>
    </source>
</evidence>
<evidence type="ECO:0000259" key="12">
    <source>
        <dbReference type="Pfam" id="PF00725"/>
    </source>
</evidence>
<proteinExistence type="inferred from homology"/>
<comment type="similarity">
    <text evidence="2">In the central section; belongs to the 3-hydroxyacyl-CoA dehydrogenase family.</text>
</comment>
<evidence type="ECO:0000313" key="14">
    <source>
        <dbReference type="EMBL" id="OZI71250.1"/>
    </source>
</evidence>
<dbReference type="Pfam" id="PF00378">
    <property type="entry name" value="ECH_1"/>
    <property type="match status" value="1"/>
</dbReference>
<feature type="domain" description="3-hydroxyacyl-CoA dehydrogenase NAD binding" evidence="13">
    <location>
        <begin position="304"/>
        <end position="477"/>
    </location>
</feature>
<dbReference type="Pfam" id="PF00725">
    <property type="entry name" value="3HCDH"/>
    <property type="match status" value="1"/>
</dbReference>
<dbReference type="GO" id="GO:0004300">
    <property type="term" value="F:enoyl-CoA hydratase activity"/>
    <property type="evidence" value="ECO:0007669"/>
    <property type="project" value="TreeGrafter"/>
</dbReference>
<dbReference type="Gene3D" id="3.40.50.720">
    <property type="entry name" value="NAD(P)-binding Rossmann-like Domain"/>
    <property type="match status" value="1"/>
</dbReference>
<evidence type="ECO:0000256" key="6">
    <source>
        <dbReference type="ARBA" id="ARBA00023027"/>
    </source>
</evidence>
<evidence type="ECO:0000259" key="13">
    <source>
        <dbReference type="Pfam" id="PF02737"/>
    </source>
</evidence>
<comment type="catalytic activity">
    <reaction evidence="10">
        <text>a (3S)-3-hydroxyacyl-CoA + NAD(+) = a 3-oxoacyl-CoA + NADH + H(+)</text>
        <dbReference type="Rhea" id="RHEA:22432"/>
        <dbReference type="ChEBI" id="CHEBI:15378"/>
        <dbReference type="ChEBI" id="CHEBI:57318"/>
        <dbReference type="ChEBI" id="CHEBI:57540"/>
        <dbReference type="ChEBI" id="CHEBI:57945"/>
        <dbReference type="ChEBI" id="CHEBI:90726"/>
        <dbReference type="EC" id="1.1.1.35"/>
    </reaction>
</comment>
<evidence type="ECO:0000256" key="8">
    <source>
        <dbReference type="ARBA" id="ARBA00023239"/>
    </source>
</evidence>
<dbReference type="SUPFAM" id="SSF48179">
    <property type="entry name" value="6-phosphogluconate dehydrogenase C-terminal domain-like"/>
    <property type="match status" value="2"/>
</dbReference>
<dbReference type="Gene3D" id="1.10.1040.10">
    <property type="entry name" value="N-(1-d-carboxylethyl)-l-norvaline Dehydrogenase, domain 2"/>
    <property type="match status" value="2"/>
</dbReference>
<dbReference type="RefSeq" id="WP_094814743.1">
    <property type="nucleotide sequence ID" value="NZ_NEVU01000003.1"/>
</dbReference>
<dbReference type="InterPro" id="IPR001753">
    <property type="entry name" value="Enoyl-CoA_hydra/iso"/>
</dbReference>